<dbReference type="GO" id="GO:0000155">
    <property type="term" value="F:phosphorelay sensor kinase activity"/>
    <property type="evidence" value="ECO:0007669"/>
    <property type="project" value="InterPro"/>
</dbReference>
<accession>A0A4V1LNP6</accession>
<dbReference type="InterPro" id="IPR005467">
    <property type="entry name" value="His_kinase_dom"/>
</dbReference>
<dbReference type="Gene3D" id="1.10.287.130">
    <property type="match status" value="1"/>
</dbReference>
<dbReference type="PANTHER" id="PTHR40252:SF2">
    <property type="entry name" value="BLR0328 PROTEIN"/>
    <property type="match status" value="1"/>
</dbReference>
<dbReference type="Pfam" id="PF02518">
    <property type="entry name" value="HATPase_c"/>
    <property type="match status" value="1"/>
</dbReference>
<name>A0A4V1LNP6_9BACT</name>
<dbReference type="Pfam" id="PF10442">
    <property type="entry name" value="FIST_C"/>
    <property type="match status" value="1"/>
</dbReference>
<dbReference type="InterPro" id="IPR003661">
    <property type="entry name" value="HisK_dim/P_dom"/>
</dbReference>
<gene>
    <name evidence="4" type="ORF">CRV04_11155</name>
</gene>
<evidence type="ECO:0000259" key="3">
    <source>
        <dbReference type="PROSITE" id="PS50109"/>
    </source>
</evidence>
<organism evidence="4 5">
    <name type="scientific">Candidatus Marinarcus aquaticus</name>
    <dbReference type="NCBI Taxonomy" id="2044504"/>
    <lineage>
        <taxon>Bacteria</taxon>
        <taxon>Pseudomonadati</taxon>
        <taxon>Campylobacterota</taxon>
        <taxon>Epsilonproteobacteria</taxon>
        <taxon>Campylobacterales</taxon>
        <taxon>Arcobacteraceae</taxon>
        <taxon>Candidatus Marinarcus</taxon>
    </lineage>
</organism>
<dbReference type="InterPro" id="IPR036890">
    <property type="entry name" value="HATPase_C_sf"/>
</dbReference>
<dbReference type="InterPro" id="IPR013702">
    <property type="entry name" value="FIST_domain_N"/>
</dbReference>
<dbReference type="SMART" id="SM00388">
    <property type="entry name" value="HisKA"/>
    <property type="match status" value="1"/>
</dbReference>
<evidence type="ECO:0000313" key="4">
    <source>
        <dbReference type="EMBL" id="RXJ54586.1"/>
    </source>
</evidence>
<dbReference type="OrthoDB" id="343514at2"/>
<protein>
    <recommendedName>
        <fullName evidence="2">histidine kinase</fullName>
        <ecNumber evidence="2">2.7.13.3</ecNumber>
    </recommendedName>
</protein>
<dbReference type="EMBL" id="PDKN01000009">
    <property type="protein sequence ID" value="RXJ54586.1"/>
    <property type="molecule type" value="Genomic_DNA"/>
</dbReference>
<keyword evidence="5" id="KW-1185">Reference proteome</keyword>
<dbReference type="EC" id="2.7.13.3" evidence="2"/>
<dbReference type="SMART" id="SM00897">
    <property type="entry name" value="FIST"/>
    <property type="match status" value="1"/>
</dbReference>
<dbReference type="CDD" id="cd00075">
    <property type="entry name" value="HATPase"/>
    <property type="match status" value="1"/>
</dbReference>
<comment type="catalytic activity">
    <reaction evidence="1">
        <text>ATP + protein L-histidine = ADP + protein N-phospho-L-histidine.</text>
        <dbReference type="EC" id="2.7.13.3"/>
    </reaction>
</comment>
<reference evidence="4 5" key="1">
    <citation type="submission" date="2017-10" db="EMBL/GenBank/DDBJ databases">
        <title>Genomics of the genus Arcobacter.</title>
        <authorList>
            <person name="Perez-Cataluna A."/>
            <person name="Figueras M.J."/>
        </authorList>
    </citation>
    <scope>NUCLEOTIDE SEQUENCE [LARGE SCALE GENOMIC DNA]</scope>
    <source>
        <strain evidence="4 5">CECT 8987</strain>
    </source>
</reference>
<dbReference type="AlphaFoldDB" id="A0A4V1LNP6"/>
<evidence type="ECO:0000313" key="5">
    <source>
        <dbReference type="Proteomes" id="UP000290657"/>
    </source>
</evidence>
<dbReference type="SMART" id="SM00387">
    <property type="entry name" value="HATPase_c"/>
    <property type="match status" value="1"/>
</dbReference>
<dbReference type="SMART" id="SM01204">
    <property type="entry name" value="FIST_C"/>
    <property type="match status" value="1"/>
</dbReference>
<dbReference type="PANTHER" id="PTHR40252">
    <property type="entry name" value="BLR0328 PROTEIN"/>
    <property type="match status" value="1"/>
</dbReference>
<dbReference type="SUPFAM" id="SSF55874">
    <property type="entry name" value="ATPase domain of HSP90 chaperone/DNA topoisomerase II/histidine kinase"/>
    <property type="match status" value="1"/>
</dbReference>
<dbReference type="InterPro" id="IPR019494">
    <property type="entry name" value="FIST_C"/>
</dbReference>
<proteinExistence type="predicted"/>
<dbReference type="InterPro" id="IPR003594">
    <property type="entry name" value="HATPase_dom"/>
</dbReference>
<dbReference type="PROSITE" id="PS50109">
    <property type="entry name" value="HIS_KIN"/>
    <property type="match status" value="1"/>
</dbReference>
<comment type="caution">
    <text evidence="4">The sequence shown here is derived from an EMBL/GenBank/DDBJ whole genome shotgun (WGS) entry which is preliminary data.</text>
</comment>
<dbReference type="RefSeq" id="WP_128996933.1">
    <property type="nucleotide sequence ID" value="NZ_PDKN01000009.1"/>
</dbReference>
<evidence type="ECO:0000256" key="1">
    <source>
        <dbReference type="ARBA" id="ARBA00000085"/>
    </source>
</evidence>
<dbReference type="Pfam" id="PF08495">
    <property type="entry name" value="FIST"/>
    <property type="match status" value="1"/>
</dbReference>
<dbReference type="Proteomes" id="UP000290657">
    <property type="component" value="Unassembled WGS sequence"/>
</dbReference>
<feature type="domain" description="Histidine kinase" evidence="3">
    <location>
        <begin position="431"/>
        <end position="636"/>
    </location>
</feature>
<dbReference type="Gene3D" id="3.30.565.10">
    <property type="entry name" value="Histidine kinase-like ATPase, C-terminal domain"/>
    <property type="match status" value="1"/>
</dbReference>
<evidence type="ECO:0000256" key="2">
    <source>
        <dbReference type="ARBA" id="ARBA00012438"/>
    </source>
</evidence>
<dbReference type="CDD" id="cd00082">
    <property type="entry name" value="HisKA"/>
    <property type="match status" value="1"/>
</dbReference>
<sequence>MQTFTYKYEHQTLEKTIPFEKFKDKENLLIQVFCGENKEILHSIAKDLKEQLPQCVLIGTTTDGEINNSNIHTHSTIISFSIFDKTTLSSHSISGSDYYEDGESLAQKLIKENTKLLILFTDGTTGNGEEFLKGIESVNSNVIICGGMAGDNGKFTQTYICENETIIEQGAVGVALHSDVLEVYNDYRFNWSPIGIEHTIDKIEHNRVYTISGMTPVEFYEKYLGKEVSKELPSTGIEFPLIVEKNGFNIARAVIAKHSDGSLSFAGNLKQGDKVRLGFGNAEMIMKKSIDTYDAISQQNAQTFFIYSCMARRRYMPNLINIEIDPFVKVAPTVGFFSYAEFYHHQGHNELLNQTFTVVGLCESDCGKDPKGTDFKKKTEHEKNEYAVTIGALTHLIEQSTLDYDKQRIRLQTEKNYSNNLLKSQDLFIKHAVHETNTPLSVIMNNIELFEMEYGKNLYLSNIEAAMKNVFSIYDDLSYLIKNEQVIYVKHDIDLVDYLRSRIEFFDIVAKKGKLAFQFESALENFNIHFNETKLQRIIDNNITNAIKYTKEMEMIYITLQKEDEGCSVAFKSKSLQIENPDKIFEQFYREHSKQKGFGLGLNLVKEICDSEKIKIELKSNEDETAFIYYFTGVNV</sequence>